<dbReference type="AlphaFoldDB" id="A0A7T7XQJ4"/>
<reference evidence="2" key="1">
    <citation type="submission" date="2021-01" db="EMBL/GenBank/DDBJ databases">
        <title>Description of Breznakiella homolactica.</title>
        <authorList>
            <person name="Song Y."/>
            <person name="Brune A."/>
        </authorList>
    </citation>
    <scope>NUCLEOTIDE SEQUENCE</scope>
    <source>
        <strain evidence="2">RmG30</strain>
    </source>
</reference>
<sequence>MNVFLYVLDTLADWEISFLIAEINSGRYLKKNIEKPKIIKVGNNLNPIKTMGGIEIIPDIDVDNADIKKGDLVVLPGAETWQNGNNQKIIDKIKGNTEIIVGAICGATAALAENGVLDIKKHTSNDKEYLKMVCKNYSGENLYEYKPAVVDGNLITATGIAPLEFTYEIIKKINVMEDTTLHAWYYLFKTNEAKYFFELMKSLE</sequence>
<feature type="domain" description="DJ-1/PfpI" evidence="1">
    <location>
        <begin position="2"/>
        <end position="171"/>
    </location>
</feature>
<protein>
    <submittedName>
        <fullName evidence="2">DJ-1/PfpI family protein</fullName>
    </submittedName>
</protein>
<dbReference type="Proteomes" id="UP000595917">
    <property type="component" value="Chromosome"/>
</dbReference>
<accession>A0A7T7XQJ4</accession>
<proteinExistence type="predicted"/>
<dbReference type="Pfam" id="PF01965">
    <property type="entry name" value="DJ-1_PfpI"/>
    <property type="match status" value="1"/>
</dbReference>
<evidence type="ECO:0000313" key="2">
    <source>
        <dbReference type="EMBL" id="QQO10573.1"/>
    </source>
</evidence>
<dbReference type="SUPFAM" id="SSF52317">
    <property type="entry name" value="Class I glutamine amidotransferase-like"/>
    <property type="match status" value="1"/>
</dbReference>
<dbReference type="KEGG" id="bhc:JFL75_06570"/>
<keyword evidence="3" id="KW-1185">Reference proteome</keyword>
<organism evidence="2 3">
    <name type="scientific">Breznakiella homolactica</name>
    <dbReference type="NCBI Taxonomy" id="2798577"/>
    <lineage>
        <taxon>Bacteria</taxon>
        <taxon>Pseudomonadati</taxon>
        <taxon>Spirochaetota</taxon>
        <taxon>Spirochaetia</taxon>
        <taxon>Spirochaetales</taxon>
        <taxon>Breznakiellaceae</taxon>
        <taxon>Breznakiella</taxon>
    </lineage>
</organism>
<dbReference type="Gene3D" id="3.40.50.880">
    <property type="match status" value="1"/>
</dbReference>
<evidence type="ECO:0000259" key="1">
    <source>
        <dbReference type="Pfam" id="PF01965"/>
    </source>
</evidence>
<gene>
    <name evidence="2" type="ORF">JFL75_06570</name>
</gene>
<dbReference type="InterPro" id="IPR029062">
    <property type="entry name" value="Class_I_gatase-like"/>
</dbReference>
<dbReference type="EMBL" id="CP067089">
    <property type="protein sequence ID" value="QQO10573.1"/>
    <property type="molecule type" value="Genomic_DNA"/>
</dbReference>
<evidence type="ECO:0000313" key="3">
    <source>
        <dbReference type="Proteomes" id="UP000595917"/>
    </source>
</evidence>
<name>A0A7T7XQJ4_9SPIR</name>
<dbReference type="RefSeq" id="WP_215627878.1">
    <property type="nucleotide sequence ID" value="NZ_CP067089.2"/>
</dbReference>
<dbReference type="InterPro" id="IPR002818">
    <property type="entry name" value="DJ-1/PfpI"/>
</dbReference>